<evidence type="ECO:0000313" key="9">
    <source>
        <dbReference type="EMBL" id="EXB42920.1"/>
    </source>
</evidence>
<dbReference type="PANTHER" id="PTHR10102:SF1">
    <property type="entry name" value="DNA-DIRECTED RNA POLYMERASE 3, CHLOROPLASTIC"/>
    <property type="match status" value="1"/>
</dbReference>
<keyword evidence="6" id="KW-0804">Transcription</keyword>
<dbReference type="EC" id="2.7.7.6" evidence="2"/>
<dbReference type="InterPro" id="IPR029262">
    <property type="entry name" value="RPOL_N"/>
</dbReference>
<feature type="compositionally biased region" description="Polar residues" evidence="7">
    <location>
        <begin position="547"/>
        <end position="566"/>
    </location>
</feature>
<proteinExistence type="inferred from homology"/>
<dbReference type="EMBL" id="KE343829">
    <property type="protein sequence ID" value="EXB42920.1"/>
    <property type="molecule type" value="Genomic_DNA"/>
</dbReference>
<evidence type="ECO:0000256" key="2">
    <source>
        <dbReference type="ARBA" id="ARBA00012418"/>
    </source>
</evidence>
<accession>W9QV40</accession>
<dbReference type="eggNOG" id="KOG1038">
    <property type="taxonomic scope" value="Eukaryota"/>
</dbReference>
<keyword evidence="4" id="KW-0808">Transferase</keyword>
<dbReference type="SMART" id="SM01311">
    <property type="entry name" value="RPOL_N"/>
    <property type="match status" value="1"/>
</dbReference>
<evidence type="ECO:0000256" key="4">
    <source>
        <dbReference type="ARBA" id="ARBA00022679"/>
    </source>
</evidence>
<evidence type="ECO:0000256" key="7">
    <source>
        <dbReference type="SAM" id="MobiDB-lite"/>
    </source>
</evidence>
<evidence type="ECO:0000256" key="3">
    <source>
        <dbReference type="ARBA" id="ARBA00022478"/>
    </source>
</evidence>
<feature type="region of interest" description="Disordered" evidence="7">
    <location>
        <begin position="541"/>
        <end position="575"/>
    </location>
</feature>
<dbReference type="Gene3D" id="1.10.1320.10">
    <property type="entry name" value="DNA-directed RNA polymerase, N-terminal domain"/>
    <property type="match status" value="1"/>
</dbReference>
<name>W9QV40_9ROSA</name>
<dbReference type="GO" id="GO:0006390">
    <property type="term" value="P:mitochondrial transcription"/>
    <property type="evidence" value="ECO:0007669"/>
    <property type="project" value="TreeGrafter"/>
</dbReference>
<evidence type="ECO:0000256" key="6">
    <source>
        <dbReference type="ARBA" id="ARBA00023163"/>
    </source>
</evidence>
<dbReference type="Pfam" id="PF14700">
    <property type="entry name" value="RPOL_N"/>
    <property type="match status" value="1"/>
</dbReference>
<dbReference type="InterPro" id="IPR037159">
    <property type="entry name" value="RNA_POL_N_sf"/>
</dbReference>
<dbReference type="InterPro" id="IPR024075">
    <property type="entry name" value="DNA-dir_RNA_pol_helix_hairp_sf"/>
</dbReference>
<evidence type="ECO:0000256" key="1">
    <source>
        <dbReference type="ARBA" id="ARBA00009493"/>
    </source>
</evidence>
<evidence type="ECO:0000256" key="5">
    <source>
        <dbReference type="ARBA" id="ARBA00022695"/>
    </source>
</evidence>
<dbReference type="SUPFAM" id="SSF56672">
    <property type="entry name" value="DNA/RNA polymerases"/>
    <property type="match status" value="1"/>
</dbReference>
<comment type="similarity">
    <text evidence="1">Belongs to the phage and mitochondrial RNA polymerase family.</text>
</comment>
<dbReference type="GO" id="GO:0003899">
    <property type="term" value="F:DNA-directed RNA polymerase activity"/>
    <property type="evidence" value="ECO:0007669"/>
    <property type="project" value="UniProtKB-EC"/>
</dbReference>
<dbReference type="Gene3D" id="1.10.287.260">
    <property type="match status" value="1"/>
</dbReference>
<keyword evidence="5" id="KW-0548">Nucleotidyltransferase</keyword>
<reference evidence="10" key="1">
    <citation type="submission" date="2013-01" db="EMBL/GenBank/DDBJ databases">
        <title>Draft Genome Sequence of a Mulberry Tree, Morus notabilis C.K. Schneid.</title>
        <authorList>
            <person name="He N."/>
            <person name="Zhao S."/>
        </authorList>
    </citation>
    <scope>NUCLEOTIDE SEQUENCE</scope>
</reference>
<dbReference type="Proteomes" id="UP000030645">
    <property type="component" value="Unassembled WGS sequence"/>
</dbReference>
<sequence>MASTASSYLSRHAQISKSTWRTNPPKLNHHHNQKPLKNLHFLFGSSLLKLSLSSSSPFPLTLKPPPSPAPPPVLDTFRDNVAELENLDTAMTFHIENSTNTSNPRIFFQDPPPWIASLFLKGIFNGGEAVRVESREIERRRYNLLRRRQIRAETEAWERTAEEYREIEREMRERKLAPNLPHVKALFLGWFEPLRDAIEREQKIEGGKRKTAFAPNIDSLPADKMALIVMHKMMEMVMVANQDGCVLLVQAAVRIAMAVEHEVRISCFLEKTKKSKRMKIVADNEEALSKEKEVLRKNINGLIRKRKLSKAQRLLVKGEFKPWSRVTQAKLGSRLIELLTETAYVQPPLDHPVDDAPDIRPAFRHRFKSIAKTTVQRFVKNYGVIECDPLLLTGLDKTAKHMPIPYVPMLIPPRKWKGYDRGGHLFLPSYIMRTHGSRKQRDAIKTIPGKQMQKVFEALDMLGNTKWRVNKRVLSVVESLWAGGGNVAGLVDRKDVTVPEKPTSEDLKEIQEWKWSARKAKKINMERHSLRCDIELKLSEDKDSEGFSRNPSTSHPSAHTPEFTTPPSLPRYSPNLPRQQLLRQTILGSPGGLSSLFTKLTSLG</sequence>
<evidence type="ECO:0000313" key="10">
    <source>
        <dbReference type="Proteomes" id="UP000030645"/>
    </source>
</evidence>
<dbReference type="FunFam" id="1.10.1320.10:FF:000001">
    <property type="entry name" value="DNA-directed RNA polymerase"/>
    <property type="match status" value="1"/>
</dbReference>
<keyword evidence="3 9" id="KW-0240">DNA-directed RNA polymerase</keyword>
<dbReference type="AlphaFoldDB" id="W9QV40"/>
<dbReference type="PANTHER" id="PTHR10102">
    <property type="entry name" value="DNA-DIRECTED RNA POLYMERASE, MITOCHONDRIAL"/>
    <property type="match status" value="1"/>
</dbReference>
<dbReference type="GO" id="GO:0003677">
    <property type="term" value="F:DNA binding"/>
    <property type="evidence" value="ECO:0007669"/>
    <property type="project" value="InterPro"/>
</dbReference>
<protein>
    <recommendedName>
        <fullName evidence="2">DNA-directed RNA polymerase</fullName>
        <ecNumber evidence="2">2.7.7.6</ecNumber>
    </recommendedName>
</protein>
<evidence type="ECO:0000259" key="8">
    <source>
        <dbReference type="SMART" id="SM01311"/>
    </source>
</evidence>
<dbReference type="GO" id="GO:0034245">
    <property type="term" value="C:mitochondrial DNA-directed RNA polymerase complex"/>
    <property type="evidence" value="ECO:0007669"/>
    <property type="project" value="TreeGrafter"/>
</dbReference>
<gene>
    <name evidence="9" type="ORF">L484_013942</name>
</gene>
<dbReference type="InterPro" id="IPR043502">
    <property type="entry name" value="DNA/RNA_pol_sf"/>
</dbReference>
<dbReference type="InterPro" id="IPR002092">
    <property type="entry name" value="DNA-dir_Rpol_phage-type"/>
</dbReference>
<keyword evidence="10" id="KW-1185">Reference proteome</keyword>
<feature type="domain" description="DNA-directed RNA polymerase N-terminal" evidence="8">
    <location>
        <begin position="147"/>
        <end position="464"/>
    </location>
</feature>
<dbReference type="STRING" id="981085.W9QV40"/>
<organism evidence="9 10">
    <name type="scientific">Morus notabilis</name>
    <dbReference type="NCBI Taxonomy" id="981085"/>
    <lineage>
        <taxon>Eukaryota</taxon>
        <taxon>Viridiplantae</taxon>
        <taxon>Streptophyta</taxon>
        <taxon>Embryophyta</taxon>
        <taxon>Tracheophyta</taxon>
        <taxon>Spermatophyta</taxon>
        <taxon>Magnoliopsida</taxon>
        <taxon>eudicotyledons</taxon>
        <taxon>Gunneridae</taxon>
        <taxon>Pentapetalae</taxon>
        <taxon>rosids</taxon>
        <taxon>fabids</taxon>
        <taxon>Rosales</taxon>
        <taxon>Moraceae</taxon>
        <taxon>Moreae</taxon>
        <taxon>Morus</taxon>
    </lineage>
</organism>
<dbReference type="FunFam" id="1.10.287.260:FF:000001">
    <property type="entry name" value="DNA-directed RNA polymerase"/>
    <property type="match status" value="1"/>
</dbReference>